<evidence type="ECO:0000256" key="7">
    <source>
        <dbReference type="ARBA" id="ARBA00023136"/>
    </source>
</evidence>
<feature type="transmembrane region" description="Helical" evidence="9">
    <location>
        <begin position="218"/>
        <end position="239"/>
    </location>
</feature>
<dbReference type="InterPro" id="IPR013901">
    <property type="entry name" value="Anthrone_oxy"/>
</dbReference>
<gene>
    <name evidence="11" type="ORF">PDIGIT_LOCUS5037</name>
</gene>
<dbReference type="Pfam" id="PF08592">
    <property type="entry name" value="Anthrone_oxy"/>
    <property type="match status" value="1"/>
</dbReference>
<evidence type="ECO:0000256" key="6">
    <source>
        <dbReference type="ARBA" id="ARBA00023033"/>
    </source>
</evidence>
<evidence type="ECO:0000256" key="2">
    <source>
        <dbReference type="ARBA" id="ARBA00005986"/>
    </source>
</evidence>
<proteinExistence type="inferred from homology"/>
<dbReference type="AlphaFoldDB" id="A0A9W4UAC7"/>
<keyword evidence="6" id="KW-0503">Monooxygenase</keyword>
<name>A0A9W4UAC7_9PLEO</name>
<dbReference type="GO" id="GO:0004497">
    <property type="term" value="F:monooxygenase activity"/>
    <property type="evidence" value="ECO:0007669"/>
    <property type="project" value="UniProtKB-KW"/>
</dbReference>
<protein>
    <recommendedName>
        <fullName evidence="10">EthD domain-containing protein</fullName>
    </recommendedName>
</protein>
<keyword evidence="4 9" id="KW-1133">Transmembrane helix</keyword>
<reference evidence="11" key="1">
    <citation type="submission" date="2023-01" db="EMBL/GenBank/DDBJ databases">
        <authorList>
            <person name="Van Ghelder C."/>
            <person name="Rancurel C."/>
        </authorList>
    </citation>
    <scope>NUCLEOTIDE SEQUENCE</scope>
    <source>
        <strain evidence="11">CNCM I-4278</strain>
    </source>
</reference>
<feature type="domain" description="EthD" evidence="10">
    <location>
        <begin position="29"/>
        <end position="125"/>
    </location>
</feature>
<dbReference type="EMBL" id="CAOQHR010000003">
    <property type="protein sequence ID" value="CAI6332008.1"/>
    <property type="molecule type" value="Genomic_DNA"/>
</dbReference>
<comment type="similarity">
    <text evidence="2">Belongs to the tpcK family.</text>
</comment>
<evidence type="ECO:0000256" key="4">
    <source>
        <dbReference type="ARBA" id="ARBA00022989"/>
    </source>
</evidence>
<dbReference type="Proteomes" id="UP001152607">
    <property type="component" value="Unassembled WGS sequence"/>
</dbReference>
<feature type="transmembrane region" description="Helical" evidence="9">
    <location>
        <begin position="251"/>
        <end position="271"/>
    </location>
</feature>
<keyword evidence="12" id="KW-1185">Reference proteome</keyword>
<feature type="transmembrane region" description="Helical" evidence="9">
    <location>
        <begin position="311"/>
        <end position="334"/>
    </location>
</feature>
<comment type="caution">
    <text evidence="11">The sequence shown here is derived from an EMBL/GenBank/DDBJ whole genome shotgun (WGS) entry which is preliminary data.</text>
</comment>
<dbReference type="GO" id="GO:0016020">
    <property type="term" value="C:membrane"/>
    <property type="evidence" value="ECO:0007669"/>
    <property type="project" value="UniProtKB-SubCell"/>
</dbReference>
<dbReference type="InterPro" id="IPR011008">
    <property type="entry name" value="Dimeric_a/b-barrel"/>
</dbReference>
<evidence type="ECO:0000313" key="11">
    <source>
        <dbReference type="EMBL" id="CAI6332008.1"/>
    </source>
</evidence>
<keyword evidence="3 9" id="KW-0812">Transmembrane</keyword>
<evidence type="ECO:0000259" key="10">
    <source>
        <dbReference type="Pfam" id="PF07110"/>
    </source>
</evidence>
<comment type="similarity">
    <text evidence="8">Belongs to the anthrone oxygenase family.</text>
</comment>
<dbReference type="PANTHER" id="PTHR35042:SF3">
    <property type="entry name" value="ANTHRONE OXYGENASE-RELATED"/>
    <property type="match status" value="1"/>
</dbReference>
<dbReference type="Pfam" id="PF07110">
    <property type="entry name" value="EthD"/>
    <property type="match status" value="1"/>
</dbReference>
<feature type="transmembrane region" description="Helical" evidence="9">
    <location>
        <begin position="173"/>
        <end position="198"/>
    </location>
</feature>
<keyword evidence="5" id="KW-0560">Oxidoreductase</keyword>
<dbReference type="Gene3D" id="3.30.70.100">
    <property type="match status" value="1"/>
</dbReference>
<dbReference type="OrthoDB" id="3454835at2759"/>
<evidence type="ECO:0000256" key="1">
    <source>
        <dbReference type="ARBA" id="ARBA00004141"/>
    </source>
</evidence>
<sequence length="338" mass="38434">MASKEKFPKPPKTKKAGQLICLTICGYRRPGMSEEDYRSHMTQVSGPMTKELMVKYGIVRWTMLHNTTETRNLMKQLFDEHMVNLAEFDCFSQVTFRTIEDYKRMRKDPVYRNQVAGDHVNFADTNRSMMTIGWVTDFIEHGKLVEMDNETKKEASALSRIAGPAEGSTKKTLAATVVVGSFLSGCMASLSLMAVPVLLDTATSSPQLLWQWTRMYHYGHQVLPGMSISTFLLYSYVCIRRRRAPSPKPWRLFALAGLVTVSMIPFTLLIMKPTNDELFRLEAATRAMRLGNIPEINVISLQDTKDMVVKWALMHLTRASFPLFGAVMGAWGFFRQSF</sequence>
<comment type="subcellular location">
    <subcellularLocation>
        <location evidence="1">Membrane</location>
        <topology evidence="1">Multi-pass membrane protein</topology>
    </subcellularLocation>
</comment>
<dbReference type="SUPFAM" id="SSF54909">
    <property type="entry name" value="Dimeric alpha+beta barrel"/>
    <property type="match status" value="1"/>
</dbReference>
<accession>A0A9W4UAC7</accession>
<evidence type="ECO:0000256" key="8">
    <source>
        <dbReference type="ARBA" id="ARBA00034313"/>
    </source>
</evidence>
<dbReference type="PANTHER" id="PTHR35042">
    <property type="entry name" value="ANTHRONE OXYGENASE ENCC"/>
    <property type="match status" value="1"/>
</dbReference>
<evidence type="ECO:0000313" key="12">
    <source>
        <dbReference type="Proteomes" id="UP001152607"/>
    </source>
</evidence>
<evidence type="ECO:0000256" key="9">
    <source>
        <dbReference type="SAM" id="Phobius"/>
    </source>
</evidence>
<organism evidence="11 12">
    <name type="scientific">Periconia digitata</name>
    <dbReference type="NCBI Taxonomy" id="1303443"/>
    <lineage>
        <taxon>Eukaryota</taxon>
        <taxon>Fungi</taxon>
        <taxon>Dikarya</taxon>
        <taxon>Ascomycota</taxon>
        <taxon>Pezizomycotina</taxon>
        <taxon>Dothideomycetes</taxon>
        <taxon>Pleosporomycetidae</taxon>
        <taxon>Pleosporales</taxon>
        <taxon>Massarineae</taxon>
        <taxon>Periconiaceae</taxon>
        <taxon>Periconia</taxon>
    </lineage>
</organism>
<evidence type="ECO:0000256" key="5">
    <source>
        <dbReference type="ARBA" id="ARBA00023002"/>
    </source>
</evidence>
<keyword evidence="7 9" id="KW-0472">Membrane</keyword>
<dbReference type="InterPro" id="IPR009799">
    <property type="entry name" value="EthD_dom"/>
</dbReference>
<evidence type="ECO:0000256" key="3">
    <source>
        <dbReference type="ARBA" id="ARBA00022692"/>
    </source>
</evidence>